<reference evidence="7 8" key="1">
    <citation type="journal article" date="2008" name="Nature">
        <title>The Trichoplax genome and the nature of placozoans.</title>
        <authorList>
            <person name="Srivastava M."/>
            <person name="Begovic E."/>
            <person name="Chapman J."/>
            <person name="Putnam N.H."/>
            <person name="Hellsten U."/>
            <person name="Kawashima T."/>
            <person name="Kuo A."/>
            <person name="Mitros T."/>
            <person name="Salamov A."/>
            <person name="Carpenter M.L."/>
            <person name="Signorovitch A.Y."/>
            <person name="Moreno M.A."/>
            <person name="Kamm K."/>
            <person name="Grimwood J."/>
            <person name="Schmutz J."/>
            <person name="Shapiro H."/>
            <person name="Grigoriev I.V."/>
            <person name="Buss L.W."/>
            <person name="Schierwater B."/>
            <person name="Dellaporta S.L."/>
            <person name="Rokhsar D.S."/>
        </authorList>
    </citation>
    <scope>NUCLEOTIDE SEQUENCE [LARGE SCALE GENOMIC DNA]</scope>
    <source>
        <strain evidence="7 8">Grell-BS-1999</strain>
    </source>
</reference>
<dbReference type="SUPFAM" id="SSF64263">
    <property type="entry name" value="Prokaryotic ribosomal protein L17"/>
    <property type="match status" value="1"/>
</dbReference>
<dbReference type="InterPro" id="IPR000456">
    <property type="entry name" value="Ribosomal_bL17"/>
</dbReference>
<dbReference type="PROSITE" id="PS01167">
    <property type="entry name" value="RIBOSOMAL_L17"/>
    <property type="match status" value="1"/>
</dbReference>
<dbReference type="EMBL" id="DS985273">
    <property type="protein sequence ID" value="EDV19443.1"/>
    <property type="molecule type" value="Genomic_DNA"/>
</dbReference>
<proteinExistence type="inferred from homology"/>
<dbReference type="NCBIfam" id="TIGR00059">
    <property type="entry name" value="L17"/>
    <property type="match status" value="1"/>
</dbReference>
<dbReference type="CTD" id="6759277"/>
<accession>B3SCT2</accession>
<dbReference type="Pfam" id="PF01196">
    <property type="entry name" value="Ribosomal_L17"/>
    <property type="match status" value="1"/>
</dbReference>
<sequence>VAFCIMRHGKKLAKLGRNKSERKQLFRSLVAALIRHERIETTLAKAKAIQPIAEKMITLGKKKNKDAKISAWSFLYQEKVVVPKLFNVLAARYATRPGGYTRIVRTPPRKEDNAKMAIIEFIDNKLPSLKPP</sequence>
<evidence type="ECO:0000256" key="5">
    <source>
        <dbReference type="ARBA" id="ARBA00035413"/>
    </source>
</evidence>
<dbReference type="OrthoDB" id="275000at2759"/>
<keyword evidence="2 6" id="KW-0689">Ribosomal protein</keyword>
<evidence type="ECO:0000256" key="1">
    <source>
        <dbReference type="ARBA" id="ARBA00008777"/>
    </source>
</evidence>
<dbReference type="PANTHER" id="PTHR14413:SF16">
    <property type="entry name" value="LARGE RIBOSOMAL SUBUNIT PROTEIN BL17M"/>
    <property type="match status" value="1"/>
</dbReference>
<feature type="non-terminal residue" evidence="7">
    <location>
        <position position="1"/>
    </location>
</feature>
<dbReference type="GO" id="GO:0006412">
    <property type="term" value="P:translation"/>
    <property type="evidence" value="ECO:0007669"/>
    <property type="project" value="InterPro"/>
</dbReference>
<dbReference type="GO" id="GO:0005762">
    <property type="term" value="C:mitochondrial large ribosomal subunit"/>
    <property type="evidence" value="ECO:0000318"/>
    <property type="project" value="GO_Central"/>
</dbReference>
<dbReference type="HOGENOM" id="CLU_074407_2_2_1"/>
<dbReference type="InParanoid" id="B3SCT2"/>
<dbReference type="GO" id="GO:0003735">
    <property type="term" value="F:structural constituent of ribosome"/>
    <property type="evidence" value="ECO:0000318"/>
    <property type="project" value="GO_Central"/>
</dbReference>
<dbReference type="AlphaFoldDB" id="B3SCT2"/>
<dbReference type="InterPro" id="IPR036373">
    <property type="entry name" value="Ribosomal_bL17_sf"/>
</dbReference>
<dbReference type="HAMAP" id="MF_01368">
    <property type="entry name" value="Ribosomal_bL17"/>
    <property type="match status" value="1"/>
</dbReference>
<dbReference type="KEGG" id="tad:TRIADDRAFT_7208"/>
<dbReference type="OMA" id="EHKRINT"/>
<evidence type="ECO:0000256" key="2">
    <source>
        <dbReference type="ARBA" id="ARBA00022980"/>
    </source>
</evidence>
<dbReference type="RefSeq" id="XP_002118043.1">
    <property type="nucleotide sequence ID" value="XM_002118007.1"/>
</dbReference>
<evidence type="ECO:0000256" key="6">
    <source>
        <dbReference type="RuleBase" id="RU000660"/>
    </source>
</evidence>
<protein>
    <recommendedName>
        <fullName evidence="4">Large ribosomal subunit protein bL17m</fullName>
    </recommendedName>
    <alternativeName>
        <fullName evidence="5">39S ribosomal protein L17, mitochondrial</fullName>
    </alternativeName>
</protein>
<name>B3SCT2_TRIAD</name>
<dbReference type="PANTHER" id="PTHR14413">
    <property type="entry name" value="RIBOSOMAL PROTEIN L17"/>
    <property type="match status" value="1"/>
</dbReference>
<gene>
    <name evidence="7" type="ORF">TRIADDRAFT_7208</name>
</gene>
<dbReference type="FunCoup" id="B3SCT2">
    <property type="interactions" value="1777"/>
</dbReference>
<feature type="non-terminal residue" evidence="7">
    <location>
        <position position="132"/>
    </location>
</feature>
<dbReference type="Gene3D" id="3.90.1030.10">
    <property type="entry name" value="Ribosomal protein L17"/>
    <property type="match status" value="1"/>
</dbReference>
<keyword evidence="8" id="KW-1185">Reference proteome</keyword>
<organism evidence="7 8">
    <name type="scientific">Trichoplax adhaerens</name>
    <name type="common">Trichoplax reptans</name>
    <dbReference type="NCBI Taxonomy" id="10228"/>
    <lineage>
        <taxon>Eukaryota</taxon>
        <taxon>Metazoa</taxon>
        <taxon>Placozoa</taxon>
        <taxon>Uniplacotomia</taxon>
        <taxon>Trichoplacea</taxon>
        <taxon>Trichoplacidae</taxon>
        <taxon>Trichoplax</taxon>
    </lineage>
</organism>
<dbReference type="Proteomes" id="UP000009022">
    <property type="component" value="Unassembled WGS sequence"/>
</dbReference>
<dbReference type="GeneID" id="6759277"/>
<dbReference type="PhylomeDB" id="B3SCT2"/>
<comment type="similarity">
    <text evidence="1 6">Belongs to the bacterial ribosomal protein bL17 family.</text>
</comment>
<dbReference type="FunFam" id="3.90.1030.10:FF:000021">
    <property type="entry name" value="50S ribosomal protein L17"/>
    <property type="match status" value="1"/>
</dbReference>
<evidence type="ECO:0000256" key="4">
    <source>
        <dbReference type="ARBA" id="ARBA00035290"/>
    </source>
</evidence>
<keyword evidence="3 6" id="KW-0687">Ribonucleoprotein</keyword>
<dbReference type="STRING" id="10228.B3SCT2"/>
<evidence type="ECO:0000313" key="7">
    <source>
        <dbReference type="EMBL" id="EDV19443.1"/>
    </source>
</evidence>
<evidence type="ECO:0000313" key="8">
    <source>
        <dbReference type="Proteomes" id="UP000009022"/>
    </source>
</evidence>
<dbReference type="eggNOG" id="KOG3280">
    <property type="taxonomic scope" value="Eukaryota"/>
</dbReference>
<dbReference type="InterPro" id="IPR047859">
    <property type="entry name" value="Ribosomal_bL17_CS"/>
</dbReference>
<evidence type="ECO:0000256" key="3">
    <source>
        <dbReference type="ARBA" id="ARBA00023274"/>
    </source>
</evidence>